<feature type="region of interest" description="Disordered" evidence="5">
    <location>
        <begin position="541"/>
        <end position="571"/>
    </location>
</feature>
<keyword evidence="1" id="KW-0805">Transcription regulation</keyword>
<dbReference type="EMBL" id="GG662587">
    <property type="protein sequence ID" value="EAR85239.2"/>
    <property type="molecule type" value="Genomic_DNA"/>
</dbReference>
<feature type="domain" description="Myb-like" evidence="6">
    <location>
        <begin position="123"/>
        <end position="181"/>
    </location>
</feature>
<dbReference type="AlphaFoldDB" id="I7LTH2"/>
<dbReference type="Pfam" id="PF13921">
    <property type="entry name" value="Myb_DNA-bind_6"/>
    <property type="match status" value="1"/>
</dbReference>
<dbReference type="InterPro" id="IPR009057">
    <property type="entry name" value="Homeodomain-like_sf"/>
</dbReference>
<feature type="region of interest" description="Disordered" evidence="5">
    <location>
        <begin position="406"/>
        <end position="428"/>
    </location>
</feature>
<gene>
    <name evidence="8" type="ORF">TTHERM_00486900</name>
</gene>
<dbReference type="PROSITE" id="PS50090">
    <property type="entry name" value="MYB_LIKE"/>
    <property type="match status" value="3"/>
</dbReference>
<dbReference type="GO" id="GO:0001006">
    <property type="term" value="F:RNA polymerase III type 3 promoter sequence-specific DNA binding"/>
    <property type="evidence" value="ECO:0007669"/>
    <property type="project" value="TreeGrafter"/>
</dbReference>
<sequence length="971" mass="112172">MKRLEKPSLSEISPIHNNSLQYKNNYDFNYCAEYANNQQHYADDFMNQQQEMINEMSLHERLQHNRKCFHQFSEQIGNLKDTKLNVKDTIIAKQCPMDFPPYVELLKMYEKDIQKMQVTKTLKKNWNEDDIIILIWCVMKYCAHHNVSSHKNLTESDWQFIANMVPGKDKESCRFKWLKMCKVNIQDEPWTKEENEILPTIVNQVQEKGKKDWVEVSTRLFYETNQKIYRTPKQCREHFNNYHDPDIKKGSWTQEEDLELLKLAKELGKKWSIIAKKLKGRTENAVKNRFHAIFRKHIEKNEKAGIQDSFEDSQIYESEEVSSEQNQNSGGNGGTMDSPLGKDMVNEKKLINKLIKNIENNLKINSSECYSSDNNSVYSDSSRNSKAFKKQKHKMLQFIHKNYESMSSDDDTSRHSPSPHTAQKSIFSKAYSDQIKCKQDEDGEMENTNTNNALGYQSSNSNLQHQTHPRQQIHQESQFKQNSRNNSENPKAIDSNSPYKAPNYQKQNNYQPSQYQQQLQGSDEKMKNGLYQQQQGIYQQNGVNQQQHPPQQQQQGIQPSQGNIASNPHIGSQNFDFFNQQIVLGGQITQSKADSIEEFVSHSYQDIPNQNNQQNQNQGGFVQQKIPSLEHIDMKDEIKLKVMNYQDLQYNEQDQYSYAVVNLTKNEIFLTPPSQQQQMQKIWAQASQNNSNNNTKVQNNKSMQMQQEVDQINFTSNNNNNNNGFDNSNNIKVQNKAIVNTNSIPQYQNTQNNQNIMMQQQHKQNSNQQQQIGIPQQDTTLSFQSTHPQQILPATTNILGGAHNTQILTQSAINQNQAHVQQTQPNNLYQSQPAYYNDYNTGQNTGQHFSAGIQNTAGPTHVAGMSANMMGIPQFSTNNTSFQVIGNMGNMAQSINQINPMKIEDGQQFLFMQRNSFDLSNNNQAFIPYTDNSQYNPNFGGQSNPNNLNYIYPTGQMGNQYQQTINTMNKQ</sequence>
<evidence type="ECO:0000256" key="1">
    <source>
        <dbReference type="ARBA" id="ARBA00023015"/>
    </source>
</evidence>
<dbReference type="Proteomes" id="UP000009168">
    <property type="component" value="Unassembled WGS sequence"/>
</dbReference>
<dbReference type="OrthoDB" id="2143914at2759"/>
<accession>I7LTH2</accession>
<proteinExistence type="predicted"/>
<dbReference type="PROSITE" id="PS51294">
    <property type="entry name" value="HTH_MYB"/>
    <property type="match status" value="1"/>
</dbReference>
<dbReference type="InParanoid" id="I7LTH2"/>
<feature type="compositionally biased region" description="Low complexity" evidence="5">
    <location>
        <begin position="541"/>
        <end position="564"/>
    </location>
</feature>
<dbReference type="STRING" id="312017.I7LTH2"/>
<evidence type="ECO:0000259" key="6">
    <source>
        <dbReference type="PROSITE" id="PS50090"/>
    </source>
</evidence>
<keyword evidence="9" id="KW-1185">Reference proteome</keyword>
<evidence type="ECO:0000313" key="8">
    <source>
        <dbReference type="EMBL" id="EAR85239.2"/>
    </source>
</evidence>
<evidence type="ECO:0000259" key="7">
    <source>
        <dbReference type="PROSITE" id="PS51294"/>
    </source>
</evidence>
<dbReference type="CDD" id="cd00167">
    <property type="entry name" value="SANT"/>
    <property type="match status" value="3"/>
</dbReference>
<dbReference type="PANTHER" id="PTHR46621:SF1">
    <property type="entry name" value="SNRNA-ACTIVATING PROTEIN COMPLEX SUBUNIT 4"/>
    <property type="match status" value="1"/>
</dbReference>
<feature type="domain" description="HTH myb-type" evidence="7">
    <location>
        <begin position="244"/>
        <end position="298"/>
    </location>
</feature>
<dbReference type="SUPFAM" id="SSF46689">
    <property type="entry name" value="Homeodomain-like"/>
    <property type="match status" value="2"/>
</dbReference>
<dbReference type="Pfam" id="PF00249">
    <property type="entry name" value="Myb_DNA-binding"/>
    <property type="match status" value="1"/>
</dbReference>
<dbReference type="RefSeq" id="XP_001032902.2">
    <property type="nucleotide sequence ID" value="XM_001032902.3"/>
</dbReference>
<dbReference type="InterPro" id="IPR017930">
    <property type="entry name" value="Myb_dom"/>
</dbReference>
<dbReference type="Gene3D" id="1.10.10.60">
    <property type="entry name" value="Homeodomain-like"/>
    <property type="match status" value="3"/>
</dbReference>
<dbReference type="GO" id="GO:0042795">
    <property type="term" value="P:snRNA transcription by RNA polymerase II"/>
    <property type="evidence" value="ECO:0007669"/>
    <property type="project" value="TreeGrafter"/>
</dbReference>
<feature type="region of interest" description="Disordered" evidence="5">
    <location>
        <begin position="443"/>
        <end position="521"/>
    </location>
</feature>
<feature type="compositionally biased region" description="Polar residues" evidence="5">
    <location>
        <begin position="415"/>
        <end position="426"/>
    </location>
</feature>
<dbReference type="KEGG" id="tet:TTHERM_00486900"/>
<evidence type="ECO:0000256" key="3">
    <source>
        <dbReference type="ARBA" id="ARBA00023163"/>
    </source>
</evidence>
<evidence type="ECO:0000313" key="9">
    <source>
        <dbReference type="Proteomes" id="UP000009168"/>
    </source>
</evidence>
<keyword evidence="2 8" id="KW-0238">DNA-binding</keyword>
<organism evidence="8 9">
    <name type="scientific">Tetrahymena thermophila (strain SB210)</name>
    <dbReference type="NCBI Taxonomy" id="312017"/>
    <lineage>
        <taxon>Eukaryota</taxon>
        <taxon>Sar</taxon>
        <taxon>Alveolata</taxon>
        <taxon>Ciliophora</taxon>
        <taxon>Intramacronucleata</taxon>
        <taxon>Oligohymenophorea</taxon>
        <taxon>Hymenostomatida</taxon>
        <taxon>Tetrahymenina</taxon>
        <taxon>Tetrahymenidae</taxon>
        <taxon>Tetrahymena</taxon>
    </lineage>
</organism>
<keyword evidence="4" id="KW-0539">Nucleus</keyword>
<evidence type="ECO:0000256" key="4">
    <source>
        <dbReference type="ARBA" id="ARBA00023242"/>
    </source>
</evidence>
<dbReference type="SMART" id="SM00717">
    <property type="entry name" value="SANT"/>
    <property type="match status" value="3"/>
</dbReference>
<evidence type="ECO:0000256" key="2">
    <source>
        <dbReference type="ARBA" id="ARBA00023125"/>
    </source>
</evidence>
<dbReference type="PANTHER" id="PTHR46621">
    <property type="entry name" value="SNRNA-ACTIVATING PROTEIN COMPLEX SUBUNIT 4"/>
    <property type="match status" value="1"/>
</dbReference>
<feature type="compositionally biased region" description="Low complexity" evidence="5">
    <location>
        <begin position="503"/>
        <end position="520"/>
    </location>
</feature>
<name>I7LTH2_TETTS</name>
<evidence type="ECO:0000256" key="5">
    <source>
        <dbReference type="SAM" id="MobiDB-lite"/>
    </source>
</evidence>
<feature type="compositionally biased region" description="Low complexity" evidence="5">
    <location>
        <begin position="369"/>
        <end position="385"/>
    </location>
</feature>
<dbReference type="eggNOG" id="KOG0048">
    <property type="taxonomic scope" value="Eukaryota"/>
</dbReference>
<feature type="domain" description="Myb-like" evidence="6">
    <location>
        <begin position="182"/>
        <end position="243"/>
    </location>
</feature>
<dbReference type="InterPro" id="IPR001005">
    <property type="entry name" value="SANT/Myb"/>
</dbReference>
<reference evidence="9" key="1">
    <citation type="journal article" date="2006" name="PLoS Biol.">
        <title>Macronuclear genome sequence of the ciliate Tetrahymena thermophila, a model eukaryote.</title>
        <authorList>
            <person name="Eisen J.A."/>
            <person name="Coyne R.S."/>
            <person name="Wu M."/>
            <person name="Wu D."/>
            <person name="Thiagarajan M."/>
            <person name="Wortman J.R."/>
            <person name="Badger J.H."/>
            <person name="Ren Q."/>
            <person name="Amedeo P."/>
            <person name="Jones K.M."/>
            <person name="Tallon L.J."/>
            <person name="Delcher A.L."/>
            <person name="Salzberg S.L."/>
            <person name="Silva J.C."/>
            <person name="Haas B.J."/>
            <person name="Majoros W.H."/>
            <person name="Farzad M."/>
            <person name="Carlton J.M."/>
            <person name="Smith R.K. Jr."/>
            <person name="Garg J."/>
            <person name="Pearlman R.E."/>
            <person name="Karrer K.M."/>
            <person name="Sun L."/>
            <person name="Manning G."/>
            <person name="Elde N.C."/>
            <person name="Turkewitz A.P."/>
            <person name="Asai D.J."/>
            <person name="Wilkes D.E."/>
            <person name="Wang Y."/>
            <person name="Cai H."/>
            <person name="Collins K."/>
            <person name="Stewart B.A."/>
            <person name="Lee S.R."/>
            <person name="Wilamowska K."/>
            <person name="Weinberg Z."/>
            <person name="Ruzzo W.L."/>
            <person name="Wloga D."/>
            <person name="Gaertig J."/>
            <person name="Frankel J."/>
            <person name="Tsao C.-C."/>
            <person name="Gorovsky M.A."/>
            <person name="Keeling P.J."/>
            <person name="Waller R.F."/>
            <person name="Patron N.J."/>
            <person name="Cherry J.M."/>
            <person name="Stover N.A."/>
            <person name="Krieger C.J."/>
            <person name="del Toro C."/>
            <person name="Ryder H.F."/>
            <person name="Williamson S.C."/>
            <person name="Barbeau R.A."/>
            <person name="Hamilton E.P."/>
            <person name="Orias E."/>
        </authorList>
    </citation>
    <scope>NUCLEOTIDE SEQUENCE [LARGE SCALE GENOMIC DNA]</scope>
    <source>
        <strain evidence="9">SB210</strain>
    </source>
</reference>
<dbReference type="GO" id="GO:0019185">
    <property type="term" value="C:snRNA-activating protein complex"/>
    <property type="evidence" value="ECO:0007669"/>
    <property type="project" value="TreeGrafter"/>
</dbReference>
<dbReference type="GO" id="GO:0042796">
    <property type="term" value="P:snRNA transcription by RNA polymerase III"/>
    <property type="evidence" value="ECO:0007669"/>
    <property type="project" value="TreeGrafter"/>
</dbReference>
<dbReference type="InterPro" id="IPR051575">
    <property type="entry name" value="Myb-like_DNA-bd"/>
</dbReference>
<dbReference type="GeneID" id="7831779"/>
<protein>
    <submittedName>
        <fullName evidence="8">Myb-like DNA-binding domain protein</fullName>
    </submittedName>
</protein>
<feature type="domain" description="Myb-like" evidence="6">
    <location>
        <begin position="244"/>
        <end position="294"/>
    </location>
</feature>
<feature type="region of interest" description="Disordered" evidence="5">
    <location>
        <begin position="369"/>
        <end position="392"/>
    </location>
</feature>
<dbReference type="GO" id="GO:0000978">
    <property type="term" value="F:RNA polymerase II cis-regulatory region sequence-specific DNA binding"/>
    <property type="evidence" value="ECO:0007669"/>
    <property type="project" value="TreeGrafter"/>
</dbReference>
<keyword evidence="3" id="KW-0804">Transcription</keyword>
<feature type="region of interest" description="Disordered" evidence="5">
    <location>
        <begin position="316"/>
        <end position="342"/>
    </location>
</feature>
<feature type="compositionally biased region" description="Polar residues" evidence="5">
    <location>
        <begin position="446"/>
        <end position="498"/>
    </location>
</feature>